<dbReference type="Gene3D" id="1.10.238.10">
    <property type="entry name" value="EF-hand"/>
    <property type="match status" value="1"/>
</dbReference>
<evidence type="ECO:0000256" key="7">
    <source>
        <dbReference type="ARBA" id="ARBA00022840"/>
    </source>
</evidence>
<dbReference type="PROSITE" id="PS50222">
    <property type="entry name" value="EF_HAND_2"/>
    <property type="match status" value="1"/>
</dbReference>
<comment type="subunit">
    <text evidence="2">Monomer.</text>
</comment>
<feature type="binding site" evidence="10">
    <location>
        <position position="337"/>
    </location>
    <ligand>
        <name>ATP</name>
        <dbReference type="ChEBI" id="CHEBI:30616"/>
    </ligand>
</feature>
<evidence type="ECO:0000256" key="10">
    <source>
        <dbReference type="PROSITE-ProRule" id="PRU10141"/>
    </source>
</evidence>
<dbReference type="SMART" id="SM00398">
    <property type="entry name" value="HMG"/>
    <property type="match status" value="2"/>
</dbReference>
<comment type="caution">
    <text evidence="15">The sequence shown here is derived from an EMBL/GenBank/DDBJ whole genome shotgun (WGS) entry which is preliminary data.</text>
</comment>
<dbReference type="FunFam" id="1.10.510.10:FF:000571">
    <property type="entry name" value="Maternal embryonic leucine zipper kinase"/>
    <property type="match status" value="1"/>
</dbReference>
<dbReference type="GO" id="GO:0005524">
    <property type="term" value="F:ATP binding"/>
    <property type="evidence" value="ECO:0007669"/>
    <property type="project" value="UniProtKB-UniRule"/>
</dbReference>
<dbReference type="Proteomes" id="UP001152797">
    <property type="component" value="Unassembled WGS sequence"/>
</dbReference>
<dbReference type="InterPro" id="IPR009071">
    <property type="entry name" value="HMG_box_dom"/>
</dbReference>
<dbReference type="PANTHER" id="PTHR24349">
    <property type="entry name" value="SERINE/THREONINE-PROTEIN KINASE"/>
    <property type="match status" value="1"/>
</dbReference>
<feature type="compositionally biased region" description="Basic and acidic residues" evidence="11">
    <location>
        <begin position="240"/>
        <end position="254"/>
    </location>
</feature>
<dbReference type="SUPFAM" id="SSF47095">
    <property type="entry name" value="HMG-box"/>
    <property type="match status" value="2"/>
</dbReference>
<dbReference type="Pfam" id="PF13499">
    <property type="entry name" value="EF-hand_7"/>
    <property type="match status" value="1"/>
</dbReference>
<keyword evidence="9" id="KW-0238">DNA-binding</keyword>
<dbReference type="AlphaFoldDB" id="A0A9P1D9P4"/>
<dbReference type="Pfam" id="PF00069">
    <property type="entry name" value="Pkinase"/>
    <property type="match status" value="1"/>
</dbReference>
<dbReference type="SMART" id="SM00054">
    <property type="entry name" value="EFh"/>
    <property type="match status" value="2"/>
</dbReference>
<reference evidence="16" key="2">
    <citation type="submission" date="2024-04" db="EMBL/GenBank/DDBJ databases">
        <authorList>
            <person name="Chen Y."/>
            <person name="Shah S."/>
            <person name="Dougan E. K."/>
            <person name="Thang M."/>
            <person name="Chan C."/>
        </authorList>
    </citation>
    <scope>NUCLEOTIDE SEQUENCE [LARGE SCALE GENOMIC DNA]</scope>
</reference>
<dbReference type="PROSITE" id="PS50011">
    <property type="entry name" value="PROTEIN_KINASE_DOM"/>
    <property type="match status" value="1"/>
</dbReference>
<dbReference type="EMBL" id="CAMXCT020003679">
    <property type="protein sequence ID" value="CAL1159112.1"/>
    <property type="molecule type" value="Genomic_DNA"/>
</dbReference>
<dbReference type="InterPro" id="IPR002048">
    <property type="entry name" value="EF_hand_dom"/>
</dbReference>
<evidence type="ECO:0000313" key="18">
    <source>
        <dbReference type="Proteomes" id="UP001152797"/>
    </source>
</evidence>
<dbReference type="CDD" id="cd00051">
    <property type="entry name" value="EFh"/>
    <property type="match status" value="1"/>
</dbReference>
<evidence type="ECO:0000256" key="8">
    <source>
        <dbReference type="ARBA" id="ARBA00024334"/>
    </source>
</evidence>
<feature type="domain" description="HMG box" evidence="13">
    <location>
        <begin position="60"/>
        <end position="127"/>
    </location>
</feature>
<feature type="domain" description="Protein kinase" evidence="12">
    <location>
        <begin position="307"/>
        <end position="563"/>
    </location>
</feature>
<dbReference type="PROSITE" id="PS50118">
    <property type="entry name" value="HMG_BOX_2"/>
    <property type="match status" value="2"/>
</dbReference>
<evidence type="ECO:0000256" key="9">
    <source>
        <dbReference type="PROSITE-ProRule" id="PRU00267"/>
    </source>
</evidence>
<dbReference type="EMBL" id="CAMXCT030003679">
    <property type="protein sequence ID" value="CAL4793049.1"/>
    <property type="molecule type" value="Genomic_DNA"/>
</dbReference>
<comment type="similarity">
    <text evidence="8">Belongs to the protein kinase superfamily. Ser/Thr protein kinase family. CDPK subfamily.</text>
</comment>
<evidence type="ECO:0000256" key="6">
    <source>
        <dbReference type="ARBA" id="ARBA00022777"/>
    </source>
</evidence>
<dbReference type="Gene3D" id="3.30.200.20">
    <property type="entry name" value="Phosphorylase Kinase, domain 1"/>
    <property type="match status" value="1"/>
</dbReference>
<dbReference type="InterPro" id="IPR017441">
    <property type="entry name" value="Protein_kinase_ATP_BS"/>
</dbReference>
<dbReference type="Gene3D" id="1.10.510.10">
    <property type="entry name" value="Transferase(Phosphotransferase) domain 1"/>
    <property type="match status" value="1"/>
</dbReference>
<dbReference type="Gene3D" id="1.10.30.10">
    <property type="entry name" value="High mobility group box domain"/>
    <property type="match status" value="2"/>
</dbReference>
<keyword evidence="9" id="KW-0539">Nucleus</keyword>
<keyword evidence="7 10" id="KW-0067">ATP-binding</keyword>
<evidence type="ECO:0000259" key="14">
    <source>
        <dbReference type="PROSITE" id="PS50222"/>
    </source>
</evidence>
<evidence type="ECO:0000313" key="15">
    <source>
        <dbReference type="EMBL" id="CAI4005737.1"/>
    </source>
</evidence>
<feature type="non-terminal residue" evidence="15">
    <location>
        <position position="1"/>
    </location>
</feature>
<keyword evidence="3" id="KW-0723">Serine/threonine-protein kinase</keyword>
<dbReference type="GO" id="GO:0004674">
    <property type="term" value="F:protein serine/threonine kinase activity"/>
    <property type="evidence" value="ECO:0007669"/>
    <property type="project" value="UniProtKB-KW"/>
</dbReference>
<feature type="DNA-binding region" description="HMG box" evidence="9">
    <location>
        <begin position="60"/>
        <end position="127"/>
    </location>
</feature>
<comment type="cofactor">
    <cofactor evidence="1">
        <name>Mg(2+)</name>
        <dbReference type="ChEBI" id="CHEBI:18420"/>
    </cofactor>
</comment>
<feature type="region of interest" description="Disordered" evidence="11">
    <location>
        <begin position="230"/>
        <end position="256"/>
    </location>
</feature>
<dbReference type="GO" id="GO:0005509">
    <property type="term" value="F:calcium ion binding"/>
    <property type="evidence" value="ECO:0007669"/>
    <property type="project" value="InterPro"/>
</dbReference>
<evidence type="ECO:0000256" key="1">
    <source>
        <dbReference type="ARBA" id="ARBA00001946"/>
    </source>
</evidence>
<dbReference type="SMART" id="SM00220">
    <property type="entry name" value="S_TKc"/>
    <property type="match status" value="1"/>
</dbReference>
<accession>A0A9P1D9P4</accession>
<dbReference type="InterPro" id="IPR036910">
    <property type="entry name" value="HMG_box_dom_sf"/>
</dbReference>
<feature type="DNA-binding region" description="HMG box" evidence="9">
    <location>
        <begin position="142"/>
        <end position="205"/>
    </location>
</feature>
<dbReference type="InterPro" id="IPR011009">
    <property type="entry name" value="Kinase-like_dom_sf"/>
</dbReference>
<dbReference type="PROSITE" id="PS00107">
    <property type="entry name" value="PROTEIN_KINASE_ATP"/>
    <property type="match status" value="1"/>
</dbReference>
<name>A0A9P1D9P4_9DINO</name>
<gene>
    <name evidence="15" type="ORF">C1SCF055_LOCUS31441</name>
</gene>
<evidence type="ECO:0000259" key="12">
    <source>
        <dbReference type="PROSITE" id="PS50011"/>
    </source>
</evidence>
<evidence type="ECO:0000256" key="11">
    <source>
        <dbReference type="SAM" id="MobiDB-lite"/>
    </source>
</evidence>
<dbReference type="InterPro" id="IPR050205">
    <property type="entry name" value="CDPK_Ser/Thr_kinases"/>
</dbReference>
<sequence>RFLAPEYPQHPNHRCHFMMLRVRSVLQIAQQGGWCTRRTAPVALRSFAALPKPQRDPERPLKPATPWLLFLQDFRADATTRNTLKAKEVMTAAAKKWREMPSPDKEKYEAPAKVAKEKYDEAMKAYVDSGKKDAWKRDPERPKRPLTPWMNFIQEHRQSASGSVTEVVKSGAAKWKNLSDIEKKGYEVGYAEAKEKYAQAMKAYKDSGKAAAWEEKVGIAKVKAKKTSKDLKAKEKKMKAKEQAKLKKEKDKGKAAKAKAVAKAKKAKEAEKEKLKGARRRASLRAGELQVSGRYHHLPRKLSDDYDLSDTVLGSGFSGNVLLATSKRQRSGRFAVKSIKLYSKETRRTLAAEVEVFLSVDHPHVCRLFDVYEDVDHLDLVMECLEGGELLQRVNAGRFAEKDAADAAYQMLLAIRYLHSLGVVHRDIKLENFMYDEKGSNHLKLIDFGFSKAWDPEKNKKLKMNCGTICYVAPEVIQQSYTNMCDLWSLGVVVFLLLVGYMPFPIRPDLEDTETDILNGDFTYDEKKWSKVSASSFDFVSKLLQRDPEQRMTAEQALAHPWIRDREQMPSGTDSSGLDASVVHSLAAYARASKFRRTCLQVMAWSLSNSEMAEVREAFMELDQDKKGTIQLHELRTVLEDRFDITDEETRKIFAALDASNHEEVKYSEFLAAMMSSRIEIHEDLVRTAFKRFDTDPEKTGPADPPGHPLKDEVYGYNML</sequence>
<dbReference type="SUPFAM" id="SSF47473">
    <property type="entry name" value="EF-hand"/>
    <property type="match status" value="1"/>
</dbReference>
<keyword evidence="5 10" id="KW-0547">Nucleotide-binding</keyword>
<dbReference type="Pfam" id="PF00505">
    <property type="entry name" value="HMG_box"/>
    <property type="match status" value="2"/>
</dbReference>
<dbReference type="EMBL" id="CAMXCT010003679">
    <property type="protein sequence ID" value="CAI4005737.1"/>
    <property type="molecule type" value="Genomic_DNA"/>
</dbReference>
<dbReference type="SUPFAM" id="SSF56112">
    <property type="entry name" value="Protein kinase-like (PK-like)"/>
    <property type="match status" value="1"/>
</dbReference>
<dbReference type="InterPro" id="IPR011992">
    <property type="entry name" value="EF-hand-dom_pair"/>
</dbReference>
<dbReference type="PROSITE" id="PS00108">
    <property type="entry name" value="PROTEIN_KINASE_ST"/>
    <property type="match status" value="1"/>
</dbReference>
<protein>
    <submittedName>
        <fullName evidence="17">Calcium-dependent protein kinase 12</fullName>
    </submittedName>
</protein>
<evidence type="ECO:0000313" key="17">
    <source>
        <dbReference type="EMBL" id="CAL4793049.1"/>
    </source>
</evidence>
<dbReference type="GO" id="GO:0005634">
    <property type="term" value="C:nucleus"/>
    <property type="evidence" value="ECO:0007669"/>
    <property type="project" value="UniProtKB-UniRule"/>
</dbReference>
<evidence type="ECO:0000256" key="2">
    <source>
        <dbReference type="ARBA" id="ARBA00011245"/>
    </source>
</evidence>
<dbReference type="GO" id="GO:0003677">
    <property type="term" value="F:DNA binding"/>
    <property type="evidence" value="ECO:0007669"/>
    <property type="project" value="UniProtKB-UniRule"/>
</dbReference>
<keyword evidence="4" id="KW-0808">Transferase</keyword>
<feature type="domain" description="HMG box" evidence="13">
    <location>
        <begin position="142"/>
        <end position="205"/>
    </location>
</feature>
<organism evidence="15">
    <name type="scientific">Cladocopium goreaui</name>
    <dbReference type="NCBI Taxonomy" id="2562237"/>
    <lineage>
        <taxon>Eukaryota</taxon>
        <taxon>Sar</taxon>
        <taxon>Alveolata</taxon>
        <taxon>Dinophyceae</taxon>
        <taxon>Suessiales</taxon>
        <taxon>Symbiodiniaceae</taxon>
        <taxon>Cladocopium</taxon>
    </lineage>
</organism>
<keyword evidence="18" id="KW-1185">Reference proteome</keyword>
<evidence type="ECO:0000259" key="13">
    <source>
        <dbReference type="PROSITE" id="PS50118"/>
    </source>
</evidence>
<dbReference type="InterPro" id="IPR000719">
    <property type="entry name" value="Prot_kinase_dom"/>
</dbReference>
<keyword evidence="6 17" id="KW-0418">Kinase</keyword>
<evidence type="ECO:0000256" key="5">
    <source>
        <dbReference type="ARBA" id="ARBA00022741"/>
    </source>
</evidence>
<feature type="domain" description="EF-hand" evidence="14">
    <location>
        <begin position="610"/>
        <end position="645"/>
    </location>
</feature>
<evidence type="ECO:0000313" key="16">
    <source>
        <dbReference type="EMBL" id="CAL1159112.1"/>
    </source>
</evidence>
<proteinExistence type="inferred from homology"/>
<evidence type="ECO:0000256" key="4">
    <source>
        <dbReference type="ARBA" id="ARBA00022679"/>
    </source>
</evidence>
<evidence type="ECO:0000256" key="3">
    <source>
        <dbReference type="ARBA" id="ARBA00022527"/>
    </source>
</evidence>
<dbReference type="InterPro" id="IPR008271">
    <property type="entry name" value="Ser/Thr_kinase_AS"/>
</dbReference>
<dbReference type="OrthoDB" id="74764at2759"/>
<reference evidence="15" key="1">
    <citation type="submission" date="2022-10" db="EMBL/GenBank/DDBJ databases">
        <authorList>
            <person name="Chen Y."/>
            <person name="Dougan E. K."/>
            <person name="Chan C."/>
            <person name="Rhodes N."/>
            <person name="Thang M."/>
        </authorList>
    </citation>
    <scope>NUCLEOTIDE SEQUENCE</scope>
</reference>